<evidence type="ECO:0000313" key="2">
    <source>
        <dbReference type="Proteomes" id="UP000318065"/>
    </source>
</evidence>
<gene>
    <name evidence="1" type="ORF">RxyAA322_09970</name>
</gene>
<dbReference type="Gene3D" id="6.20.120.50">
    <property type="match status" value="1"/>
</dbReference>
<proteinExistence type="predicted"/>
<evidence type="ECO:0000313" key="1">
    <source>
        <dbReference type="EMBL" id="BBL79143.1"/>
    </source>
</evidence>
<accession>A0A510HKM1</accession>
<reference evidence="1" key="1">
    <citation type="journal article" date="2019" name="Microbiol. Resour. Announc.">
        <title>Complete Genome Sequence of Rubrobacter xylanophilus Strain AA3-22, Isolated from Arima Onsen in Japan.</title>
        <authorList>
            <person name="Tomariguchi N."/>
            <person name="Miyazaki K."/>
        </authorList>
    </citation>
    <scope>NUCLEOTIDE SEQUENCE [LARGE SCALE GENOMIC DNA]</scope>
    <source>
        <strain evidence="1">AA3-22</strain>
    </source>
</reference>
<organism evidence="1 2">
    <name type="scientific">Rubrobacter xylanophilus</name>
    <dbReference type="NCBI Taxonomy" id="49319"/>
    <lineage>
        <taxon>Bacteria</taxon>
        <taxon>Bacillati</taxon>
        <taxon>Actinomycetota</taxon>
        <taxon>Rubrobacteria</taxon>
        <taxon>Rubrobacterales</taxon>
        <taxon>Rubrobacteraceae</taxon>
        <taxon>Rubrobacter</taxon>
    </lineage>
</organism>
<dbReference type="InterPro" id="IPR021377">
    <property type="entry name" value="DUF3006"/>
</dbReference>
<dbReference type="EMBL" id="AP019791">
    <property type="protein sequence ID" value="BBL79143.1"/>
    <property type="molecule type" value="Genomic_DNA"/>
</dbReference>
<dbReference type="Pfam" id="PF11213">
    <property type="entry name" value="DUF3006"/>
    <property type="match status" value="1"/>
</dbReference>
<evidence type="ECO:0008006" key="3">
    <source>
        <dbReference type="Google" id="ProtNLM"/>
    </source>
</evidence>
<dbReference type="AlphaFoldDB" id="A0A510HKM1"/>
<dbReference type="Proteomes" id="UP000318065">
    <property type="component" value="Chromosome"/>
</dbReference>
<dbReference type="RefSeq" id="WP_172620686.1">
    <property type="nucleotide sequence ID" value="NZ_AP019791.1"/>
</dbReference>
<name>A0A510HKM1_9ACTN</name>
<keyword evidence="2" id="KW-1185">Reference proteome</keyword>
<sequence>MRVQLDRFEDGWAVLLLYPEGRRSFSVPREILPEGAAPGEVFGVRFERDAAETARCAAQNRRLLEELLGRSGEEDEL</sequence>
<protein>
    <recommendedName>
        <fullName evidence="3">DUF3006 domain-containing protein</fullName>
    </recommendedName>
</protein>